<dbReference type="InterPro" id="IPR001711">
    <property type="entry name" value="PLipase_C_Pinositol-sp_Y"/>
</dbReference>
<organism evidence="11 12">
    <name type="scientific">Gossypium arboreum</name>
    <name type="common">Tree cotton</name>
    <name type="synonym">Gossypium nanking</name>
    <dbReference type="NCBI Taxonomy" id="29729"/>
    <lineage>
        <taxon>Eukaryota</taxon>
        <taxon>Viridiplantae</taxon>
        <taxon>Streptophyta</taxon>
        <taxon>Embryophyta</taxon>
        <taxon>Tracheophyta</taxon>
        <taxon>Spermatophyta</taxon>
        <taxon>Magnoliopsida</taxon>
        <taxon>eudicotyledons</taxon>
        <taxon>Gunneridae</taxon>
        <taxon>Pentapetalae</taxon>
        <taxon>rosids</taxon>
        <taxon>malvids</taxon>
        <taxon>Malvales</taxon>
        <taxon>Malvaceae</taxon>
        <taxon>Malvoideae</taxon>
        <taxon>Gossypium</taxon>
    </lineage>
</organism>
<feature type="compositionally biased region" description="Low complexity" evidence="7">
    <location>
        <begin position="647"/>
        <end position="658"/>
    </location>
</feature>
<evidence type="ECO:0000259" key="10">
    <source>
        <dbReference type="PROSITE" id="PS50008"/>
    </source>
</evidence>
<feature type="transmembrane region" description="Helical" evidence="8">
    <location>
        <begin position="79"/>
        <end position="97"/>
    </location>
</feature>
<reference evidence="11 12" key="1">
    <citation type="submission" date="2023-03" db="EMBL/GenBank/DDBJ databases">
        <title>WGS of Gossypium arboreum.</title>
        <authorList>
            <person name="Yu D."/>
        </authorList>
    </citation>
    <scope>NUCLEOTIDE SEQUENCE [LARGE SCALE GENOMIC DNA]</scope>
    <source>
        <tissue evidence="11">Leaf</tissue>
    </source>
</reference>
<evidence type="ECO:0000256" key="5">
    <source>
        <dbReference type="PROSITE-ProRule" id="PRU00708"/>
    </source>
</evidence>
<evidence type="ECO:0000256" key="6">
    <source>
        <dbReference type="RuleBase" id="RU361133"/>
    </source>
</evidence>
<dbReference type="Gene3D" id="3.20.20.190">
    <property type="entry name" value="Phosphatidylinositol (PI) phosphodiesterase"/>
    <property type="match status" value="1"/>
</dbReference>
<comment type="caution">
    <text evidence="11">The sequence shown here is derived from an EMBL/GenBank/DDBJ whole genome shotgun (WGS) entry which is preliminary data.</text>
</comment>
<dbReference type="Proteomes" id="UP001358586">
    <property type="component" value="Chromosome 5"/>
</dbReference>
<evidence type="ECO:0000256" key="3">
    <source>
        <dbReference type="ARBA" id="ARBA00022737"/>
    </source>
</evidence>
<evidence type="ECO:0000313" key="11">
    <source>
        <dbReference type="EMBL" id="KAK5830561.1"/>
    </source>
</evidence>
<keyword evidence="8" id="KW-0472">Membrane</keyword>
<dbReference type="PROSITE" id="PS50004">
    <property type="entry name" value="C2"/>
    <property type="match status" value="1"/>
</dbReference>
<dbReference type="PRINTS" id="PR00390">
    <property type="entry name" value="PHPHLIPASEC"/>
</dbReference>
<comment type="catalytic activity">
    <reaction evidence="1 6">
        <text>a 1,2-diacyl-sn-glycero-3-phospho-(1D-myo-inositol-4,5-bisphosphate) + H2O = 1D-myo-inositol 1,4,5-trisphosphate + a 1,2-diacyl-sn-glycerol + H(+)</text>
        <dbReference type="Rhea" id="RHEA:33179"/>
        <dbReference type="ChEBI" id="CHEBI:15377"/>
        <dbReference type="ChEBI" id="CHEBI:15378"/>
        <dbReference type="ChEBI" id="CHEBI:17815"/>
        <dbReference type="ChEBI" id="CHEBI:58456"/>
        <dbReference type="ChEBI" id="CHEBI:203600"/>
        <dbReference type="EC" id="3.1.4.11"/>
    </reaction>
</comment>
<keyword evidence="3" id="KW-0677">Repeat</keyword>
<dbReference type="PROSITE" id="PS50007">
    <property type="entry name" value="PIPLC_X_DOMAIN"/>
    <property type="match status" value="1"/>
</dbReference>
<evidence type="ECO:0000256" key="7">
    <source>
        <dbReference type="SAM" id="MobiDB-lite"/>
    </source>
</evidence>
<dbReference type="Pfam" id="PF00168">
    <property type="entry name" value="C2"/>
    <property type="match status" value="1"/>
</dbReference>
<evidence type="ECO:0000256" key="8">
    <source>
        <dbReference type="SAM" id="Phobius"/>
    </source>
</evidence>
<dbReference type="Gene3D" id="2.60.40.150">
    <property type="entry name" value="C2 domain"/>
    <property type="match status" value="1"/>
</dbReference>
<accession>A0ABR0PU90</accession>
<keyword evidence="6" id="KW-0443">Lipid metabolism</keyword>
<dbReference type="NCBIfam" id="TIGR00756">
    <property type="entry name" value="PPR"/>
    <property type="match status" value="1"/>
</dbReference>
<keyword evidence="8" id="KW-0812">Transmembrane</keyword>
<comment type="subcellular location">
    <subcellularLocation>
        <location evidence="2">Cell membrane</location>
        <topology evidence="2">Peripheral membrane protein</topology>
    </subcellularLocation>
</comment>
<protein>
    <recommendedName>
        <fullName evidence="6">Phosphoinositide phospholipase C</fullName>
        <ecNumber evidence="6">3.1.4.11</ecNumber>
    </recommendedName>
</protein>
<dbReference type="PROSITE" id="PS51257">
    <property type="entry name" value="PROKAR_LIPOPROTEIN"/>
    <property type="match status" value="1"/>
</dbReference>
<dbReference type="CDD" id="cd00275">
    <property type="entry name" value="C2_PLC_like"/>
    <property type="match status" value="1"/>
</dbReference>
<keyword evidence="6" id="KW-0378">Hydrolase</keyword>
<dbReference type="Pfam" id="PF00388">
    <property type="entry name" value="PI-PLC-X"/>
    <property type="match status" value="1"/>
</dbReference>
<keyword evidence="4" id="KW-0807">Transducer</keyword>
<evidence type="ECO:0000256" key="4">
    <source>
        <dbReference type="ARBA" id="ARBA00023224"/>
    </source>
</evidence>
<proteinExistence type="predicted"/>
<dbReference type="Pfam" id="PF12854">
    <property type="entry name" value="PPR_1"/>
    <property type="match status" value="1"/>
</dbReference>
<dbReference type="SUPFAM" id="SSF49562">
    <property type="entry name" value="C2 domain (Calcium/lipid-binding domain, CaLB)"/>
    <property type="match status" value="1"/>
</dbReference>
<evidence type="ECO:0000313" key="12">
    <source>
        <dbReference type="Proteomes" id="UP001358586"/>
    </source>
</evidence>
<keyword evidence="6" id="KW-0442">Lipid degradation</keyword>
<dbReference type="SUPFAM" id="SSF47473">
    <property type="entry name" value="EF-hand"/>
    <property type="match status" value="1"/>
</dbReference>
<dbReference type="InterPro" id="IPR011990">
    <property type="entry name" value="TPR-like_helical_dom_sf"/>
</dbReference>
<dbReference type="Gene3D" id="1.10.238.10">
    <property type="entry name" value="EF-hand"/>
    <property type="match status" value="1"/>
</dbReference>
<feature type="domain" description="C2" evidence="9">
    <location>
        <begin position="524"/>
        <end position="655"/>
    </location>
</feature>
<dbReference type="PANTHER" id="PTHR10336">
    <property type="entry name" value="PHOSPHOINOSITIDE-SPECIFIC PHOSPHOLIPASE C FAMILY PROTEIN"/>
    <property type="match status" value="1"/>
</dbReference>
<dbReference type="InterPro" id="IPR000008">
    <property type="entry name" value="C2_dom"/>
</dbReference>
<feature type="compositionally biased region" description="Polar residues" evidence="7">
    <location>
        <begin position="377"/>
        <end position="386"/>
    </location>
</feature>
<gene>
    <name evidence="11" type="ORF">PVK06_014356</name>
</gene>
<dbReference type="PROSITE" id="PS51375">
    <property type="entry name" value="PPR"/>
    <property type="match status" value="1"/>
</dbReference>
<feature type="region of interest" description="Disordered" evidence="7">
    <location>
        <begin position="355"/>
        <end position="400"/>
    </location>
</feature>
<sequence>MRFRALSYALKLFDDMPVRDMVCWNAMISGSCQNGNVAEALDVLNKMRLEGIMMDPAWVGVGVVSVQCFDHNKALASFYNMQLIGISPVYLALLLLLNKVKTRMPKQSFKVCLCWRRVFKTRVVEPPLDIKNAFYSFSPSGMMTVDDLLRFLIDHQGQKNATKEDAQAIFDSLKHLNIFQRRGLHLEAFFRYLLGDLNLAHPPSKVHHDMNAPLSHYFLFTGHNSYLTGNQFSSASSVEPIKDALLRGVRVIELDLWPNSSGNDVNVCHGRTLTSSVGLQKCLEAIKENAFKASEYPVIITFEDHLNPNLQEKVAKMVTETFGDMLYTSETENLEQFLSPESLKKRVLISTKPPKEYLEGNTQGEEISENEGGTVANECQSSSQWNPPEEGEHVPEEDEGKVVPEYRQLIAINARKLKGGLENWLSDDPKKVSRISLSEQKLESVAKTYGTKTVMFTQRNLLRVYPKRTRLDSSNYNPFVGWMHGAQMVAFNMQGHGKRLWIMQGMFRANGGCGYVKKPDFLLHRGPNDEVFDPNLPWDVKTIMTVKVYLGEGWHQDFHHTAFDRYSPPDFYTRIGVAGVPADKDVKQTATVEDEWLPVWDEEFKIQLRAPELAVLRIKILDYNTTGRHYFGGQVCLPGPTAVVDTNSSSDSGPNSDNPESETWVIQFIPNSRVGRLNV</sequence>
<dbReference type="PROSITE" id="PS50008">
    <property type="entry name" value="PIPLC_Y_DOMAIN"/>
    <property type="match status" value="1"/>
</dbReference>
<name>A0ABR0PU90_GOSAR</name>
<keyword evidence="8" id="KW-1133">Transmembrane helix</keyword>
<keyword evidence="12" id="KW-1185">Reference proteome</keyword>
<feature type="repeat" description="PPR" evidence="5">
    <location>
        <begin position="20"/>
        <end position="54"/>
    </location>
</feature>
<evidence type="ECO:0000256" key="1">
    <source>
        <dbReference type="ARBA" id="ARBA00001195"/>
    </source>
</evidence>
<dbReference type="SMART" id="SM00149">
    <property type="entry name" value="PLCYc"/>
    <property type="match status" value="1"/>
</dbReference>
<dbReference type="InterPro" id="IPR035892">
    <property type="entry name" value="C2_domain_sf"/>
</dbReference>
<feature type="region of interest" description="Disordered" evidence="7">
    <location>
        <begin position="642"/>
        <end position="662"/>
    </location>
</feature>
<dbReference type="InterPro" id="IPR011992">
    <property type="entry name" value="EF-hand-dom_pair"/>
</dbReference>
<evidence type="ECO:0000259" key="9">
    <source>
        <dbReference type="PROSITE" id="PS50004"/>
    </source>
</evidence>
<dbReference type="InterPro" id="IPR017946">
    <property type="entry name" value="PLC-like_Pdiesterase_TIM-brl"/>
</dbReference>
<dbReference type="Gene3D" id="1.25.40.10">
    <property type="entry name" value="Tetratricopeptide repeat domain"/>
    <property type="match status" value="1"/>
</dbReference>
<evidence type="ECO:0000256" key="2">
    <source>
        <dbReference type="ARBA" id="ARBA00004202"/>
    </source>
</evidence>
<dbReference type="InterPro" id="IPR001192">
    <property type="entry name" value="PI-PLC_fam"/>
</dbReference>
<feature type="domain" description="PI-PLC Y-box" evidence="10">
    <location>
        <begin position="436"/>
        <end position="522"/>
    </location>
</feature>
<dbReference type="SMART" id="SM00148">
    <property type="entry name" value="PLCXc"/>
    <property type="match status" value="1"/>
</dbReference>
<dbReference type="EMBL" id="JARKNE010000005">
    <property type="protein sequence ID" value="KAK5830561.1"/>
    <property type="molecule type" value="Genomic_DNA"/>
</dbReference>
<dbReference type="InterPro" id="IPR002885">
    <property type="entry name" value="PPR_rpt"/>
</dbReference>
<dbReference type="SUPFAM" id="SSF51695">
    <property type="entry name" value="PLC-like phosphodiesterases"/>
    <property type="match status" value="1"/>
</dbReference>
<dbReference type="Pfam" id="PF00387">
    <property type="entry name" value="PI-PLC-Y"/>
    <property type="match status" value="1"/>
</dbReference>
<dbReference type="PANTHER" id="PTHR10336:SF105">
    <property type="entry name" value="PHOSPHOINOSITIDE PHOSPHOLIPASE C 1"/>
    <property type="match status" value="1"/>
</dbReference>
<dbReference type="EC" id="3.1.4.11" evidence="6"/>
<feature type="compositionally biased region" description="Basic and acidic residues" evidence="7">
    <location>
        <begin position="390"/>
        <end position="400"/>
    </location>
</feature>
<dbReference type="InterPro" id="IPR000909">
    <property type="entry name" value="PLipase_C_PInositol-sp_X_dom"/>
</dbReference>